<dbReference type="Proteomes" id="UP001205035">
    <property type="component" value="Unassembled WGS sequence"/>
</dbReference>
<protein>
    <submittedName>
        <fullName evidence="2">Uncharacterized protein</fullName>
    </submittedName>
</protein>
<accession>A0A9P4DQF7</accession>
<feature type="region of interest" description="Disordered" evidence="1">
    <location>
        <begin position="1"/>
        <end position="20"/>
    </location>
</feature>
<dbReference type="RefSeq" id="WP_022331916.1">
    <property type="nucleotide sequence ID" value="NZ_DAWDUM010000010.1"/>
</dbReference>
<dbReference type="Proteomes" id="UP000323119">
    <property type="component" value="Unassembled WGS sequence"/>
</dbReference>
<dbReference type="Pfam" id="PF20223">
    <property type="entry name" value="DUF6582"/>
    <property type="match status" value="1"/>
</dbReference>
<organism evidence="2 4">
    <name type="scientific">Alistipes onderdonkii</name>
    <dbReference type="NCBI Taxonomy" id="328813"/>
    <lineage>
        <taxon>Bacteria</taxon>
        <taxon>Pseudomonadati</taxon>
        <taxon>Bacteroidota</taxon>
        <taxon>Bacteroidia</taxon>
        <taxon>Bacteroidales</taxon>
        <taxon>Rikenellaceae</taxon>
        <taxon>Alistipes</taxon>
    </lineage>
</organism>
<dbReference type="InterPro" id="IPR046489">
    <property type="entry name" value="DUF6582"/>
</dbReference>
<evidence type="ECO:0000313" key="3">
    <source>
        <dbReference type="EMBL" id="MCQ5081295.1"/>
    </source>
</evidence>
<evidence type="ECO:0000256" key="1">
    <source>
        <dbReference type="SAM" id="MobiDB-lite"/>
    </source>
</evidence>
<evidence type="ECO:0000313" key="4">
    <source>
        <dbReference type="Proteomes" id="UP000323119"/>
    </source>
</evidence>
<dbReference type="AlphaFoldDB" id="A0A9P4DQF7"/>
<dbReference type="EMBL" id="JANGBQ010000001">
    <property type="protein sequence ID" value="MCQ5081295.1"/>
    <property type="molecule type" value="Genomic_DNA"/>
</dbReference>
<reference evidence="3" key="2">
    <citation type="submission" date="2022-06" db="EMBL/GenBank/DDBJ databases">
        <title>Isolation of gut microbiota from human fecal samples.</title>
        <authorList>
            <person name="Pamer E.G."/>
            <person name="Barat B."/>
            <person name="Waligurski E."/>
            <person name="Medina S."/>
            <person name="Paddock L."/>
            <person name="Mostad J."/>
        </authorList>
    </citation>
    <scope>NUCLEOTIDE SEQUENCE</scope>
    <source>
        <strain evidence="3">DFI.6.22</strain>
    </source>
</reference>
<name>A0A9P4DQF7_9BACT</name>
<evidence type="ECO:0000313" key="2">
    <source>
        <dbReference type="EMBL" id="KAA2564384.1"/>
    </source>
</evidence>
<dbReference type="EMBL" id="VVUY01000001">
    <property type="protein sequence ID" value="KAA2564384.1"/>
    <property type="molecule type" value="Genomic_DNA"/>
</dbReference>
<reference evidence="2 4" key="1">
    <citation type="journal article" date="2019" name="Nat. Med.">
        <title>A library of human gut bacterial isolates paired with longitudinal multiomics data enables mechanistic microbiome research.</title>
        <authorList>
            <person name="Poyet M."/>
            <person name="Groussin M."/>
            <person name="Gibbons S.M."/>
            <person name="Avila-Pacheco J."/>
            <person name="Jiang X."/>
            <person name="Kearney S.M."/>
            <person name="Perrotta A.R."/>
            <person name="Berdy B."/>
            <person name="Zhao S."/>
            <person name="Lieberman T.D."/>
            <person name="Swanson P.K."/>
            <person name="Smith M."/>
            <person name="Roesemann S."/>
            <person name="Alexander J.E."/>
            <person name="Rich S.A."/>
            <person name="Livny J."/>
            <person name="Vlamakis H."/>
            <person name="Clish C."/>
            <person name="Bullock K."/>
            <person name="Deik A."/>
            <person name="Scott J."/>
            <person name="Pierce K.A."/>
            <person name="Xavier R.J."/>
            <person name="Alm E.J."/>
        </authorList>
    </citation>
    <scope>NUCLEOTIDE SEQUENCE [LARGE SCALE GENOMIC DNA]</scope>
    <source>
        <strain evidence="2 4">BIOML-A204</strain>
    </source>
</reference>
<gene>
    <name evidence="2" type="ORF">F2S36_01230</name>
    <name evidence="3" type="ORF">NE651_00105</name>
</gene>
<proteinExistence type="predicted"/>
<comment type="caution">
    <text evidence="2">The sequence shown here is derived from an EMBL/GenBank/DDBJ whole genome shotgun (WGS) entry which is preliminary data.</text>
</comment>
<sequence>MTTQTKPHDRLTAAERHELPDSAFGIPETREFPLVDAEHVRAAEAYFRYAPDTEKAALARRILAKAAEFGVHVQSPTIRIWAEKP</sequence>